<dbReference type="EMBL" id="LGPB01000142">
    <property type="protein sequence ID" value="KRG08738.1"/>
    <property type="molecule type" value="Genomic_DNA"/>
</dbReference>
<dbReference type="AlphaFoldDB" id="A0A0Q9XV14"/>
<dbReference type="SMART" id="SM00226">
    <property type="entry name" value="LMWPc"/>
    <property type="match status" value="1"/>
</dbReference>
<dbReference type="PATRIC" id="fig|217031.4.peg.8272"/>
<dbReference type="Gene3D" id="3.40.50.2300">
    <property type="match status" value="1"/>
</dbReference>
<dbReference type="GO" id="GO:0004725">
    <property type="term" value="F:protein tyrosine phosphatase activity"/>
    <property type="evidence" value="ECO:0007669"/>
    <property type="project" value="TreeGrafter"/>
</dbReference>
<accession>A0A0Q9XV14</accession>
<protein>
    <submittedName>
        <fullName evidence="2">Phosphatase</fullName>
    </submittedName>
</protein>
<sequence>MAEAIFNHKWGKKGVAKSAGLFAMEGESAAQNTIQVLQENGIECMHQSKGLNKDDLDWATHVFTMTTGHKDIVMNSYPAYADKIFTLKEFLGEDIGSLDVVDPYGGDGTVYQMTFTELNELIGRMFKE</sequence>
<dbReference type="PANTHER" id="PTHR11717:SF31">
    <property type="entry name" value="LOW MOLECULAR WEIGHT PROTEIN-TYROSINE-PHOSPHATASE ETP-RELATED"/>
    <property type="match status" value="1"/>
</dbReference>
<dbReference type="InterPro" id="IPR036196">
    <property type="entry name" value="Ptyr_pPase_sf"/>
</dbReference>
<comment type="caution">
    <text evidence="2">The sequence shown here is derived from an EMBL/GenBank/DDBJ whole genome shotgun (WGS) entry which is preliminary data.</text>
</comment>
<gene>
    <name evidence="2" type="ORF">ACA29_24510</name>
</gene>
<evidence type="ECO:0000259" key="1">
    <source>
        <dbReference type="SMART" id="SM00226"/>
    </source>
</evidence>
<evidence type="ECO:0000313" key="2">
    <source>
        <dbReference type="EMBL" id="KRG08738.1"/>
    </source>
</evidence>
<dbReference type="InterPro" id="IPR023485">
    <property type="entry name" value="Ptyr_pPase"/>
</dbReference>
<dbReference type="InterPro" id="IPR050438">
    <property type="entry name" value="LMW_PTPase"/>
</dbReference>
<feature type="domain" description="Phosphotyrosine protein phosphatase I" evidence="1">
    <location>
        <begin position="1"/>
        <end position="128"/>
    </location>
</feature>
<dbReference type="CDD" id="cd16344">
    <property type="entry name" value="LMWPAP"/>
    <property type="match status" value="1"/>
</dbReference>
<reference evidence="2 3" key="1">
    <citation type="submission" date="2015-06" db="EMBL/GenBank/DDBJ databases">
        <title>Genome sequencing project of Bacillus galactosidilyticus PL133.</title>
        <authorList>
            <person name="Gaiero J."/>
            <person name="Nicol R."/>
            <person name="Habash M."/>
        </authorList>
    </citation>
    <scope>NUCLEOTIDE SEQUENCE [LARGE SCALE GENOMIC DNA]</scope>
    <source>
        <strain evidence="2 3">PL133</strain>
    </source>
</reference>
<evidence type="ECO:0000313" key="3">
    <source>
        <dbReference type="Proteomes" id="UP000053881"/>
    </source>
</evidence>
<dbReference type="PANTHER" id="PTHR11717">
    <property type="entry name" value="LOW MOLECULAR WEIGHT PROTEIN TYROSINE PHOSPHATASE"/>
    <property type="match status" value="1"/>
</dbReference>
<dbReference type="SUPFAM" id="SSF52788">
    <property type="entry name" value="Phosphotyrosine protein phosphatases I"/>
    <property type="match status" value="1"/>
</dbReference>
<organism evidence="2 3">
    <name type="scientific">Lederbergia galactosidilytica</name>
    <dbReference type="NCBI Taxonomy" id="217031"/>
    <lineage>
        <taxon>Bacteria</taxon>
        <taxon>Bacillati</taxon>
        <taxon>Bacillota</taxon>
        <taxon>Bacilli</taxon>
        <taxon>Bacillales</taxon>
        <taxon>Bacillaceae</taxon>
        <taxon>Lederbergia</taxon>
    </lineage>
</organism>
<name>A0A0Q9XV14_9BACI</name>
<dbReference type="Proteomes" id="UP000053881">
    <property type="component" value="Unassembled WGS sequence"/>
</dbReference>
<dbReference type="Pfam" id="PF01451">
    <property type="entry name" value="LMWPc"/>
    <property type="match status" value="1"/>
</dbReference>
<proteinExistence type="predicted"/>